<evidence type="ECO:0000313" key="1">
    <source>
        <dbReference type="EMBL" id="MFD1512441.1"/>
    </source>
</evidence>
<evidence type="ECO:0000313" key="2">
    <source>
        <dbReference type="Proteomes" id="UP001597187"/>
    </source>
</evidence>
<dbReference type="Proteomes" id="UP001597187">
    <property type="component" value="Unassembled WGS sequence"/>
</dbReference>
<reference evidence="1 2" key="1">
    <citation type="journal article" date="2019" name="Int. J. Syst. Evol. Microbiol.">
        <title>The Global Catalogue of Microorganisms (GCM) 10K type strain sequencing project: providing services to taxonomists for standard genome sequencing and annotation.</title>
        <authorList>
            <consortium name="The Broad Institute Genomics Platform"/>
            <consortium name="The Broad Institute Genome Sequencing Center for Infectious Disease"/>
            <person name="Wu L."/>
            <person name="Ma J."/>
        </authorList>
    </citation>
    <scope>NUCLEOTIDE SEQUENCE [LARGE SCALE GENOMIC DNA]</scope>
    <source>
        <strain evidence="1 2">CGMCC 1.12563</strain>
    </source>
</reference>
<comment type="caution">
    <text evidence="1">The sequence shown here is derived from an EMBL/GenBank/DDBJ whole genome shotgun (WGS) entry which is preliminary data.</text>
</comment>
<accession>A0ABD6ARW5</accession>
<keyword evidence="2" id="KW-1185">Reference proteome</keyword>
<dbReference type="AlphaFoldDB" id="A0ABD6ARW5"/>
<dbReference type="EMBL" id="JBHUDC010000002">
    <property type="protein sequence ID" value="MFD1512441.1"/>
    <property type="molecule type" value="Genomic_DNA"/>
</dbReference>
<proteinExistence type="predicted"/>
<sequence>MVLAQTIRMGVDARLVAAWETALLVDRNLAGSYSGLPFIVPDEVLDNPSFAGREFECPEDLSN</sequence>
<gene>
    <name evidence="1" type="ORF">ACFSBT_04000</name>
</gene>
<protein>
    <submittedName>
        <fullName evidence="1">Uncharacterized protein</fullName>
    </submittedName>
</protein>
<organism evidence="1 2">
    <name type="scientific">Halomarina rubra</name>
    <dbReference type="NCBI Taxonomy" id="2071873"/>
    <lineage>
        <taxon>Archaea</taxon>
        <taxon>Methanobacteriati</taxon>
        <taxon>Methanobacteriota</taxon>
        <taxon>Stenosarchaea group</taxon>
        <taxon>Halobacteria</taxon>
        <taxon>Halobacteriales</taxon>
        <taxon>Natronomonadaceae</taxon>
        <taxon>Halomarina</taxon>
    </lineage>
</organism>
<dbReference type="RefSeq" id="WP_250872419.1">
    <property type="nucleotide sequence ID" value="NZ_JALXFV010000002.1"/>
</dbReference>
<name>A0ABD6ARW5_9EURY</name>